<feature type="compositionally biased region" description="Acidic residues" evidence="1">
    <location>
        <begin position="226"/>
        <end position="256"/>
    </location>
</feature>
<evidence type="ECO:0000313" key="3">
    <source>
        <dbReference type="Proteomes" id="UP000005216"/>
    </source>
</evidence>
<organism evidence="2 3">
    <name type="scientific">Borreliella afzelii (strain PKo)</name>
    <name type="common">Borrelia afzelii</name>
    <dbReference type="NCBI Taxonomy" id="390236"/>
    <lineage>
        <taxon>Bacteria</taxon>
        <taxon>Pseudomonadati</taxon>
        <taxon>Spirochaetota</taxon>
        <taxon>Spirochaetia</taxon>
        <taxon>Spirochaetales</taxon>
        <taxon>Borreliaceae</taxon>
        <taxon>Borreliella</taxon>
    </lineage>
</organism>
<keyword evidence="2" id="KW-0614">Plasmid</keyword>
<feature type="compositionally biased region" description="Acidic residues" evidence="1">
    <location>
        <begin position="270"/>
        <end position="281"/>
    </location>
</feature>
<dbReference type="RefSeq" id="WP_011703811.1">
    <property type="nucleotide sequence ID" value="NC_008564.1"/>
</dbReference>
<evidence type="ECO:0000313" key="2">
    <source>
        <dbReference type="EMBL" id="AEL70668.1"/>
    </source>
</evidence>
<dbReference type="HOGENOM" id="CLU_1040783_0_0_12"/>
<dbReference type="OrthoDB" id="352241at2"/>
<dbReference type="KEGG" id="baf:BAPKO_2050"/>
<geneLocation type="plasmid" evidence="2 3">
    <name>lp54</name>
</geneLocation>
<proteinExistence type="predicted"/>
<dbReference type="KEGG" id="bafz:BafPKo_A0049"/>
<dbReference type="EMBL" id="CP002950">
    <property type="protein sequence ID" value="AEL70668.1"/>
    <property type="molecule type" value="Genomic_DNA"/>
</dbReference>
<protein>
    <submittedName>
        <fullName evidence="2">Outer membrane protein</fullName>
    </submittedName>
</protein>
<feature type="compositionally biased region" description="Acidic residues" evidence="1">
    <location>
        <begin position="288"/>
        <end position="305"/>
    </location>
</feature>
<gene>
    <name evidence="2" type="ordered locus">BafPKo_A0049</name>
</gene>
<dbReference type="Proteomes" id="UP000005216">
    <property type="component" value="Plasmid lp54"/>
</dbReference>
<keyword evidence="3" id="KW-1185">Reference proteome</keyword>
<dbReference type="AlphaFoldDB" id="Q0SLV6"/>
<reference evidence="2 3" key="1">
    <citation type="journal article" date="2011" name="J. Bacteriol.">
        <title>Whole-genome sequences of two Borrelia afzelii and two Borrelia garinii Lyme disease agent isolates.</title>
        <authorList>
            <person name="Casjens S.R."/>
            <person name="Mongodin E.F."/>
            <person name="Qiu W.-G."/>
            <person name="Dunn J.J."/>
            <person name="Luft B.J."/>
            <person name="Fraser-Liggett C.M."/>
            <person name="Schutzer S.E."/>
        </authorList>
    </citation>
    <scope>NUCLEOTIDE SEQUENCE [LARGE SCALE GENOMIC DNA]</scope>
    <source>
        <strain evidence="2 3">PKo</strain>
    </source>
</reference>
<dbReference type="PATRIC" id="fig|390236.22.peg.1462"/>
<accession>Q0SLV6</accession>
<feature type="compositionally biased region" description="Polar residues" evidence="1">
    <location>
        <begin position="170"/>
        <end position="181"/>
    </location>
</feature>
<name>Q0SLV6_BORAP</name>
<feature type="region of interest" description="Disordered" evidence="1">
    <location>
        <begin position="216"/>
        <end position="305"/>
    </location>
</feature>
<evidence type="ECO:0000256" key="1">
    <source>
        <dbReference type="SAM" id="MobiDB-lite"/>
    </source>
</evidence>
<feature type="compositionally biased region" description="Basic residues" evidence="1">
    <location>
        <begin position="186"/>
        <end position="197"/>
    </location>
</feature>
<feature type="region of interest" description="Disordered" evidence="1">
    <location>
        <begin position="170"/>
        <end position="197"/>
    </location>
</feature>
<sequence>MSQFKLILIFVLFIVSATYATVTRPFDFKKWNFKKDIDLAYVLMYDIDNGILIKSQDKAGNIKSQEILAKLNKLNVYSNSLHKTIKKRLARRRFQKEVEFPLLKIVRKYKYLTKNYKNKRFIENPEYTKLIVERSIKKVLFLENYFQSKFKNVKFRKKIKKRIDANQSSLKSLKGKTNSPVGSKFSKSKTPKRLQGLKKCNKKRILNKYNLNKVYDEYKDEPESSTSDEPESSTSDEPESSAPDELDSEIPDDEPESSAPYELNGKTSDDEPESSDSDEDSQYNGFNEETESEDEFFDLQEDQFN</sequence>